<sequence>MSSDLHRHTVSRNLVSISGFGYRENIATGLPHAATGGTPVIYRLARLAVAGPRSLPLCAAAHGVAAGIPAPSAT</sequence>
<organism evidence="1 2">
    <name type="scientific">Pseudorhizobium endolithicum</name>
    <dbReference type="NCBI Taxonomy" id="1191678"/>
    <lineage>
        <taxon>Bacteria</taxon>
        <taxon>Pseudomonadati</taxon>
        <taxon>Pseudomonadota</taxon>
        <taxon>Alphaproteobacteria</taxon>
        <taxon>Hyphomicrobiales</taxon>
        <taxon>Rhizobiaceae</taxon>
        <taxon>Rhizobium/Agrobacterium group</taxon>
        <taxon>Pseudorhizobium</taxon>
    </lineage>
</organism>
<gene>
    <name evidence="1" type="ORF">REJC140_00012</name>
</gene>
<reference evidence="1 2" key="1">
    <citation type="submission" date="2020-11" db="EMBL/GenBank/DDBJ databases">
        <authorList>
            <person name="Lassalle F."/>
        </authorList>
    </citation>
    <scope>NUCLEOTIDE SEQUENCE [LARGE SCALE GENOMIC DNA]</scope>
    <source>
        <strain evidence="1 2">JC140</strain>
    </source>
</reference>
<comment type="caution">
    <text evidence="1">The sequence shown here is derived from an EMBL/GenBank/DDBJ whole genome shotgun (WGS) entry which is preliminary data.</text>
</comment>
<evidence type="ECO:0000313" key="1">
    <source>
        <dbReference type="EMBL" id="CAD7022855.1"/>
    </source>
</evidence>
<dbReference type="Proteomes" id="UP000606921">
    <property type="component" value="Unassembled WGS sequence"/>
</dbReference>
<accession>A0ABN7JDJ0</accession>
<proteinExistence type="predicted"/>
<dbReference type="EMBL" id="CABFWF030000001">
    <property type="protein sequence ID" value="CAD7022855.1"/>
    <property type="molecule type" value="Genomic_DNA"/>
</dbReference>
<evidence type="ECO:0000313" key="2">
    <source>
        <dbReference type="Proteomes" id="UP000606921"/>
    </source>
</evidence>
<protein>
    <submittedName>
        <fullName evidence="1">Uncharacterized protein</fullName>
    </submittedName>
</protein>
<keyword evidence="2" id="KW-1185">Reference proteome</keyword>
<dbReference type="RefSeq" id="WP_142590646.1">
    <property type="nucleotide sequence ID" value="NZ_CABFWF030000001.1"/>
</dbReference>
<name>A0ABN7JDJ0_9HYPH</name>